<keyword evidence="5" id="KW-1185">Reference proteome</keyword>
<feature type="domain" description="Golvesin/Xly CBD-like" evidence="3">
    <location>
        <begin position="540"/>
        <end position="670"/>
    </location>
</feature>
<sequence>MRDDVRRLSRVLALVAVIIIVAQAAVRPALAQDVASATGQVACTIDAATPKRQFRAMWLSSVANIDWPSATGLTATAQQAEYRSWLDLAQRQRMNAVVVQVRPTADAFWPSPYEPWSQWLTGTQGGNPGYDPLAFLVAEAHARNLEFHAWFNPYRVANHADPSRLAASHPARQHPDWVLSYGGKLYYNPGIPAVRAFVQDAMMDAVSRYDIDAVHWDDYFYPYPVTGTALPDQGTFAQYGTGFTDVGDWRRHNVDLLVQEMSTRIRAAKPWVKFGVSPFGIWRNATTDPLGSRTSGLQSYDAIYADSRRWVTQGWIDYIAPQLYWHIGHPAADYQELVRWWSATVAGTDVQLLIGQGTYKVGDSSQDPAWQDPTELTDHLTLNRSHPEVVGDIQFSAGDVRADRLGAVSRLVADHYRRPALIPLAPGRGGTAPAAPTLTTADRTPTGVTLAWQAGTTATTTGYAVYRLPGDGAVDPCDLADARYLLGTVRATGSTGTFTDTTAATDGTYRYLLTALDRQHHESVPSDARLVTPAAGPFSVIVDNATAGFTASANWSTSASTAGRYGADYRYASPQAVSDAAYFSATIPADGSYRIEVWHPASSAYNAATPHVVLAATGSQTVTLDQRTGGGAWRSLGTFALTAGTRNVVAVSRWSTTGGYVVADAIRITRA</sequence>
<dbReference type="PATRIC" id="fig|261654.4.peg.1309"/>
<dbReference type="PANTHER" id="PTHR43405:SF1">
    <property type="entry name" value="GLYCOSYL HYDROLASE DIGH"/>
    <property type="match status" value="1"/>
</dbReference>
<dbReference type="STRING" id="261654.GA0070611_1289"/>
<dbReference type="PANTHER" id="PTHR43405">
    <property type="entry name" value="GLYCOSYL HYDROLASE DIGH"/>
    <property type="match status" value="1"/>
</dbReference>
<evidence type="ECO:0000259" key="2">
    <source>
        <dbReference type="Pfam" id="PF02638"/>
    </source>
</evidence>
<feature type="domain" description="Glycosyl hydrolase-like 10" evidence="2">
    <location>
        <begin position="54"/>
        <end position="372"/>
    </location>
</feature>
<evidence type="ECO:0000259" key="3">
    <source>
        <dbReference type="Pfam" id="PF25275"/>
    </source>
</evidence>
<dbReference type="InterPro" id="IPR003790">
    <property type="entry name" value="GHL10"/>
</dbReference>
<dbReference type="Gene3D" id="3.20.20.80">
    <property type="entry name" value="Glycosidases"/>
    <property type="match status" value="1"/>
</dbReference>
<dbReference type="InterPro" id="IPR033803">
    <property type="entry name" value="CBD-like_Golvesin-Xly"/>
</dbReference>
<name>A0A1A8Z9M4_9ACTN</name>
<keyword evidence="1" id="KW-0732">Signal</keyword>
<organism evidence="4 5">
    <name type="scientific">Micromonospora auratinigra</name>
    <dbReference type="NCBI Taxonomy" id="261654"/>
    <lineage>
        <taxon>Bacteria</taxon>
        <taxon>Bacillati</taxon>
        <taxon>Actinomycetota</taxon>
        <taxon>Actinomycetes</taxon>
        <taxon>Micromonosporales</taxon>
        <taxon>Micromonosporaceae</taxon>
        <taxon>Micromonospora</taxon>
    </lineage>
</organism>
<dbReference type="Proteomes" id="UP000199385">
    <property type="component" value="Chromosome I"/>
</dbReference>
<protein>
    <submittedName>
        <fullName evidence="4">Uncharacterized lipoprotein YddW, UPF0748 family</fullName>
    </submittedName>
</protein>
<dbReference type="InterPro" id="IPR052177">
    <property type="entry name" value="Divisome_Glycosyl_Hydrolase"/>
</dbReference>
<evidence type="ECO:0000256" key="1">
    <source>
        <dbReference type="ARBA" id="ARBA00022729"/>
    </source>
</evidence>
<reference evidence="5" key="1">
    <citation type="submission" date="2016-06" db="EMBL/GenBank/DDBJ databases">
        <authorList>
            <person name="Varghese N."/>
            <person name="Submissions Spin"/>
        </authorList>
    </citation>
    <scope>NUCLEOTIDE SEQUENCE [LARGE SCALE GENOMIC DNA]</scope>
    <source>
        <strain evidence="5">DSM 44815</strain>
    </source>
</reference>
<dbReference type="Pfam" id="PF02638">
    <property type="entry name" value="GHL10"/>
    <property type="match status" value="1"/>
</dbReference>
<dbReference type="Gene3D" id="2.60.120.260">
    <property type="entry name" value="Galactose-binding domain-like"/>
    <property type="match status" value="1"/>
</dbReference>
<accession>A0A1A8Z9M4</accession>
<dbReference type="Gene3D" id="2.60.40.10">
    <property type="entry name" value="Immunoglobulins"/>
    <property type="match status" value="1"/>
</dbReference>
<dbReference type="InterPro" id="IPR017853">
    <property type="entry name" value="GH"/>
</dbReference>
<gene>
    <name evidence="4" type="ORF">GA0070611_1289</name>
</gene>
<dbReference type="InterPro" id="IPR013783">
    <property type="entry name" value="Ig-like_fold"/>
</dbReference>
<dbReference type="RefSeq" id="WP_167604406.1">
    <property type="nucleotide sequence ID" value="NZ_LT594323.1"/>
</dbReference>
<evidence type="ECO:0000313" key="4">
    <source>
        <dbReference type="EMBL" id="SBT40508.1"/>
    </source>
</evidence>
<dbReference type="CDD" id="cd14488">
    <property type="entry name" value="CBM6-CBM35-CBM36_like_2"/>
    <property type="match status" value="1"/>
</dbReference>
<proteinExistence type="predicted"/>
<dbReference type="InterPro" id="IPR036116">
    <property type="entry name" value="FN3_sf"/>
</dbReference>
<dbReference type="SUPFAM" id="SSF49265">
    <property type="entry name" value="Fibronectin type III"/>
    <property type="match status" value="1"/>
</dbReference>
<keyword evidence="4" id="KW-0449">Lipoprotein</keyword>
<dbReference type="EMBL" id="LT594323">
    <property type="protein sequence ID" value="SBT40508.1"/>
    <property type="molecule type" value="Genomic_DNA"/>
</dbReference>
<dbReference type="GO" id="GO:0005975">
    <property type="term" value="P:carbohydrate metabolic process"/>
    <property type="evidence" value="ECO:0007669"/>
    <property type="project" value="UniProtKB-ARBA"/>
</dbReference>
<dbReference type="SUPFAM" id="SSF51445">
    <property type="entry name" value="(Trans)glycosidases"/>
    <property type="match status" value="1"/>
</dbReference>
<dbReference type="Pfam" id="PF25275">
    <property type="entry name" value="Golvesin_C"/>
    <property type="match status" value="1"/>
</dbReference>
<evidence type="ECO:0000313" key="5">
    <source>
        <dbReference type="Proteomes" id="UP000199385"/>
    </source>
</evidence>
<dbReference type="AlphaFoldDB" id="A0A1A8Z9M4"/>